<dbReference type="OrthoDB" id="267323at2759"/>
<comment type="caution">
    <text evidence="2">The sequence shown here is derived from an EMBL/GenBank/DDBJ whole genome shotgun (WGS) entry which is preliminary data.</text>
</comment>
<dbReference type="SMART" id="SM00855">
    <property type="entry name" value="PGAM"/>
    <property type="match status" value="1"/>
</dbReference>
<dbReference type="PANTHER" id="PTHR10606:SF49">
    <property type="entry name" value="6-PHOSPHOFRUCTO-2-KINASE DOMAIN-CONTAINING PROTEIN"/>
    <property type="match status" value="1"/>
</dbReference>
<dbReference type="InterPro" id="IPR003094">
    <property type="entry name" value="6Pfruct_kin"/>
</dbReference>
<dbReference type="InterPro" id="IPR029033">
    <property type="entry name" value="His_PPase_superfam"/>
</dbReference>
<sequence length="261" mass="28590">MAIHIGSRPIWLARAGPGSTKGQNGSDRNSTLSDEGQRYAKNLAAFVQQRSRRYWASSGNPQEQTKVFTSTMPRAVESAFPTSALPDKRSALNPIDKGVVGAGWWDVECPDDVPPWSEVEKRHPDFMDQWHKNPLVCQFPGGESYLDVIMRLESVLIDVEMCTSPVLIVSHITVLQLLLAYFKGVPVEEAWKMSLPKFGVVEVNPTSGGSFLCEEHLLSSQPTGDGTSTSLEKRCRDDASESASIMAADVAAEVKRPKVSA</sequence>
<dbReference type="InterPro" id="IPR013078">
    <property type="entry name" value="His_Pase_superF_clade-1"/>
</dbReference>
<evidence type="ECO:0000313" key="3">
    <source>
        <dbReference type="Proteomes" id="UP000601435"/>
    </source>
</evidence>
<evidence type="ECO:0000256" key="1">
    <source>
        <dbReference type="SAM" id="MobiDB-lite"/>
    </source>
</evidence>
<gene>
    <name evidence="2" type="primary">FKFBP</name>
    <name evidence="2" type="ORF">SNEC2469_LOCUS1718</name>
</gene>
<dbReference type="GO" id="GO:0005524">
    <property type="term" value="F:ATP binding"/>
    <property type="evidence" value="ECO:0007669"/>
    <property type="project" value="InterPro"/>
</dbReference>
<dbReference type="EMBL" id="CAJNJA010006077">
    <property type="protein sequence ID" value="CAE7204870.1"/>
    <property type="molecule type" value="Genomic_DNA"/>
</dbReference>
<dbReference type="GO" id="GO:0005829">
    <property type="term" value="C:cytosol"/>
    <property type="evidence" value="ECO:0007669"/>
    <property type="project" value="TreeGrafter"/>
</dbReference>
<feature type="region of interest" description="Disordered" evidence="1">
    <location>
        <begin position="1"/>
        <end position="35"/>
    </location>
</feature>
<accession>A0A812JF69</accession>
<dbReference type="PANTHER" id="PTHR10606">
    <property type="entry name" value="6-PHOSPHOFRUCTO-2-KINASE/FRUCTOSE-2,6-BISPHOSPHATASE"/>
    <property type="match status" value="1"/>
</dbReference>
<dbReference type="Proteomes" id="UP000601435">
    <property type="component" value="Unassembled WGS sequence"/>
</dbReference>
<dbReference type="CDD" id="cd07067">
    <property type="entry name" value="HP_PGM_like"/>
    <property type="match status" value="1"/>
</dbReference>
<protein>
    <submittedName>
        <fullName evidence="2">FKFBP protein</fullName>
    </submittedName>
</protein>
<dbReference type="SUPFAM" id="SSF53254">
    <property type="entry name" value="Phosphoglycerate mutase-like"/>
    <property type="match status" value="1"/>
</dbReference>
<name>A0A812JF69_9DINO</name>
<keyword evidence="3" id="KW-1185">Reference proteome</keyword>
<dbReference type="Pfam" id="PF00300">
    <property type="entry name" value="His_Phos_1"/>
    <property type="match status" value="1"/>
</dbReference>
<organism evidence="2 3">
    <name type="scientific">Symbiodinium necroappetens</name>
    <dbReference type="NCBI Taxonomy" id="1628268"/>
    <lineage>
        <taxon>Eukaryota</taxon>
        <taxon>Sar</taxon>
        <taxon>Alveolata</taxon>
        <taxon>Dinophyceae</taxon>
        <taxon>Suessiales</taxon>
        <taxon>Symbiodiniaceae</taxon>
        <taxon>Symbiodinium</taxon>
    </lineage>
</organism>
<reference evidence="2" key="1">
    <citation type="submission" date="2021-02" db="EMBL/GenBank/DDBJ databases">
        <authorList>
            <person name="Dougan E. K."/>
            <person name="Rhodes N."/>
            <person name="Thang M."/>
            <person name="Chan C."/>
        </authorList>
    </citation>
    <scope>NUCLEOTIDE SEQUENCE</scope>
</reference>
<dbReference type="GO" id="GO:0003873">
    <property type="term" value="F:6-phosphofructo-2-kinase activity"/>
    <property type="evidence" value="ECO:0007669"/>
    <property type="project" value="TreeGrafter"/>
</dbReference>
<dbReference type="GO" id="GO:0004331">
    <property type="term" value="F:fructose-2,6-bisphosphate 2-phosphatase activity"/>
    <property type="evidence" value="ECO:0007669"/>
    <property type="project" value="TreeGrafter"/>
</dbReference>
<proteinExistence type="predicted"/>
<dbReference type="Gene3D" id="3.40.50.1240">
    <property type="entry name" value="Phosphoglycerate mutase-like"/>
    <property type="match status" value="1"/>
</dbReference>
<dbReference type="AlphaFoldDB" id="A0A812JF69"/>
<dbReference type="GO" id="GO:0006003">
    <property type="term" value="P:fructose 2,6-bisphosphate metabolic process"/>
    <property type="evidence" value="ECO:0007669"/>
    <property type="project" value="InterPro"/>
</dbReference>
<evidence type="ECO:0000313" key="2">
    <source>
        <dbReference type="EMBL" id="CAE7204870.1"/>
    </source>
</evidence>
<feature type="compositionally biased region" description="Polar residues" evidence="1">
    <location>
        <begin position="20"/>
        <end position="34"/>
    </location>
</feature>